<dbReference type="Proteomes" id="UP000829720">
    <property type="component" value="Unassembled WGS sequence"/>
</dbReference>
<evidence type="ECO:0000313" key="2">
    <source>
        <dbReference type="Proteomes" id="UP000829720"/>
    </source>
</evidence>
<sequence>MCQGIACLAPGVTSAALLHVTSSSITQACQNRDYTSQHTRLHPVQPQLEKHYAKEGSLETLHRVGLSTAPAAQTWVNTPLLFAGPNRGMSAFSKNKDCMPVILSLSMFSALKMRAFYL</sequence>
<dbReference type="AlphaFoldDB" id="A0A8T3CJT3"/>
<protein>
    <submittedName>
        <fullName evidence="1">Uncharacterized protein</fullName>
    </submittedName>
</protein>
<comment type="caution">
    <text evidence="1">The sequence shown here is derived from an EMBL/GenBank/DDBJ whole genome shotgun (WGS) entry which is preliminary data.</text>
</comment>
<organism evidence="1 2">
    <name type="scientific">Albula goreensis</name>
    <dbReference type="NCBI Taxonomy" id="1534307"/>
    <lineage>
        <taxon>Eukaryota</taxon>
        <taxon>Metazoa</taxon>
        <taxon>Chordata</taxon>
        <taxon>Craniata</taxon>
        <taxon>Vertebrata</taxon>
        <taxon>Euteleostomi</taxon>
        <taxon>Actinopterygii</taxon>
        <taxon>Neopterygii</taxon>
        <taxon>Teleostei</taxon>
        <taxon>Albuliformes</taxon>
        <taxon>Albulidae</taxon>
        <taxon>Albula</taxon>
    </lineage>
</organism>
<dbReference type="EMBL" id="JAERUA010000024">
    <property type="protein sequence ID" value="KAI1883344.1"/>
    <property type="molecule type" value="Genomic_DNA"/>
</dbReference>
<reference evidence="1" key="1">
    <citation type="submission" date="2021-01" db="EMBL/GenBank/DDBJ databases">
        <authorList>
            <person name="Zahm M."/>
            <person name="Roques C."/>
            <person name="Cabau C."/>
            <person name="Klopp C."/>
            <person name="Donnadieu C."/>
            <person name="Jouanno E."/>
            <person name="Lampietro C."/>
            <person name="Louis A."/>
            <person name="Herpin A."/>
            <person name="Echchiki A."/>
            <person name="Berthelot C."/>
            <person name="Parey E."/>
            <person name="Roest-Crollius H."/>
            <person name="Braasch I."/>
            <person name="Postlethwait J."/>
            <person name="Bobe J."/>
            <person name="Montfort J."/>
            <person name="Bouchez O."/>
            <person name="Begum T."/>
            <person name="Mejri S."/>
            <person name="Adams A."/>
            <person name="Chen W.-J."/>
            <person name="Guiguen Y."/>
        </authorList>
    </citation>
    <scope>NUCLEOTIDE SEQUENCE</scope>
    <source>
        <tissue evidence="1">Blood</tissue>
    </source>
</reference>
<evidence type="ECO:0000313" key="1">
    <source>
        <dbReference type="EMBL" id="KAI1883344.1"/>
    </source>
</evidence>
<proteinExistence type="predicted"/>
<accession>A0A8T3CJT3</accession>
<keyword evidence="2" id="KW-1185">Reference proteome</keyword>
<gene>
    <name evidence="1" type="ORF">AGOR_G00244220</name>
</gene>
<name>A0A8T3CJT3_9TELE</name>